<dbReference type="Proteomes" id="UP001152049">
    <property type="component" value="Unassembled WGS sequence"/>
</dbReference>
<feature type="coiled-coil region" evidence="1">
    <location>
        <begin position="96"/>
        <end position="137"/>
    </location>
</feature>
<keyword evidence="4" id="KW-1185">Reference proteome</keyword>
<name>A0A9W8RUN9_9HYPO</name>
<accession>A0A9W8RUN9</accession>
<feature type="compositionally biased region" description="Basic and acidic residues" evidence="2">
    <location>
        <begin position="73"/>
        <end position="92"/>
    </location>
</feature>
<evidence type="ECO:0000313" key="3">
    <source>
        <dbReference type="EMBL" id="KAJ4256750.1"/>
    </source>
</evidence>
<evidence type="ECO:0000313" key="4">
    <source>
        <dbReference type="Proteomes" id="UP001152049"/>
    </source>
</evidence>
<proteinExistence type="predicted"/>
<feature type="region of interest" description="Disordered" evidence="2">
    <location>
        <begin position="1"/>
        <end position="37"/>
    </location>
</feature>
<protein>
    <submittedName>
        <fullName evidence="3">Uncharacterized protein</fullName>
    </submittedName>
</protein>
<comment type="caution">
    <text evidence="3">The sequence shown here is derived from an EMBL/GenBank/DDBJ whole genome shotgun (WGS) entry which is preliminary data.</text>
</comment>
<keyword evidence="1" id="KW-0175">Coiled coil</keyword>
<dbReference type="AlphaFoldDB" id="A0A9W8RUN9"/>
<feature type="region of interest" description="Disordered" evidence="2">
    <location>
        <begin position="65"/>
        <end position="92"/>
    </location>
</feature>
<gene>
    <name evidence="3" type="ORF">NW762_008846</name>
</gene>
<organism evidence="3 4">
    <name type="scientific">Fusarium torreyae</name>
    <dbReference type="NCBI Taxonomy" id="1237075"/>
    <lineage>
        <taxon>Eukaryota</taxon>
        <taxon>Fungi</taxon>
        <taxon>Dikarya</taxon>
        <taxon>Ascomycota</taxon>
        <taxon>Pezizomycotina</taxon>
        <taxon>Sordariomycetes</taxon>
        <taxon>Hypocreomycetidae</taxon>
        <taxon>Hypocreales</taxon>
        <taxon>Nectriaceae</taxon>
        <taxon>Fusarium</taxon>
    </lineage>
</organism>
<dbReference type="OrthoDB" id="10425104at2759"/>
<evidence type="ECO:0000256" key="1">
    <source>
        <dbReference type="SAM" id="Coils"/>
    </source>
</evidence>
<reference evidence="3" key="1">
    <citation type="submission" date="2022-09" db="EMBL/GenBank/DDBJ databases">
        <title>Fusarium specimens isolated from Avocado Roots.</title>
        <authorList>
            <person name="Stajich J."/>
            <person name="Roper C."/>
            <person name="Heimlech-Rivalta G."/>
        </authorList>
    </citation>
    <scope>NUCLEOTIDE SEQUENCE</scope>
    <source>
        <strain evidence="3">CF00136</strain>
    </source>
</reference>
<evidence type="ECO:0000256" key="2">
    <source>
        <dbReference type="SAM" id="MobiDB-lite"/>
    </source>
</evidence>
<sequence length="184" mass="21200">MSKRRNSEDHPYRDAPHVRSEVSRPVPEEHKFQTSDRDYTVAQVHEIHDQLERLFLQRDDLVQTLNSPDQEEMDRHLTEQSIADSKKKTKGNEDPISMIIKEKATYQRKLRSANEKIENLTEKVKGLEKICNTLHTKLLHERQLRLIAVSTFNNKSTDAAGKEAIVSSASQGQTSDEVKIEKVL</sequence>
<dbReference type="EMBL" id="JAOQAZ010000018">
    <property type="protein sequence ID" value="KAJ4256750.1"/>
    <property type="molecule type" value="Genomic_DNA"/>
</dbReference>